<dbReference type="Proteomes" id="UP000016511">
    <property type="component" value="Unassembled WGS sequence"/>
</dbReference>
<protein>
    <submittedName>
        <fullName evidence="1">Uncharacterized protein</fullName>
    </submittedName>
</protein>
<accession>U1X8S3</accession>
<evidence type="ECO:0000313" key="1">
    <source>
        <dbReference type="EMBL" id="ERI11350.1"/>
    </source>
</evidence>
<comment type="caution">
    <text evidence="1">The sequence shown here is derived from an EMBL/GenBank/DDBJ whole genome shotgun (WGS) entry which is preliminary data.</text>
</comment>
<evidence type="ECO:0000313" key="2">
    <source>
        <dbReference type="Proteomes" id="UP000016511"/>
    </source>
</evidence>
<sequence>MKKDDLYTEWIFFGAAQLTMLSIERNYLQEEQQRLLETRTVKERLRTDAKNGFRKFNRIFFNVALQGPEKIV</sequence>
<dbReference type="STRING" id="649747.HMPREF0083_00568"/>
<name>U1X8S3_ANEAE</name>
<dbReference type="HOGENOM" id="CLU_2713569_0_0_9"/>
<dbReference type="EMBL" id="AWSJ01000042">
    <property type="protein sequence ID" value="ERI11350.1"/>
    <property type="molecule type" value="Genomic_DNA"/>
</dbReference>
<proteinExistence type="predicted"/>
<keyword evidence="2" id="KW-1185">Reference proteome</keyword>
<organism evidence="1 2">
    <name type="scientific">Aneurinibacillus aneurinilyticus ATCC 12856</name>
    <dbReference type="NCBI Taxonomy" id="649747"/>
    <lineage>
        <taxon>Bacteria</taxon>
        <taxon>Bacillati</taxon>
        <taxon>Bacillota</taxon>
        <taxon>Bacilli</taxon>
        <taxon>Bacillales</taxon>
        <taxon>Paenibacillaceae</taxon>
        <taxon>Aneurinibacillus group</taxon>
        <taxon>Aneurinibacillus</taxon>
    </lineage>
</organism>
<gene>
    <name evidence="1" type="ORF">HMPREF0083_00568</name>
</gene>
<dbReference type="AlphaFoldDB" id="U1X8S3"/>
<reference evidence="1 2" key="1">
    <citation type="submission" date="2013-08" db="EMBL/GenBank/DDBJ databases">
        <authorList>
            <person name="Weinstock G."/>
            <person name="Sodergren E."/>
            <person name="Wylie T."/>
            <person name="Fulton L."/>
            <person name="Fulton R."/>
            <person name="Fronick C."/>
            <person name="O'Laughlin M."/>
            <person name="Godfrey J."/>
            <person name="Miner T."/>
            <person name="Herter B."/>
            <person name="Appelbaum E."/>
            <person name="Cordes M."/>
            <person name="Lek S."/>
            <person name="Wollam A."/>
            <person name="Pepin K.H."/>
            <person name="Palsikar V.B."/>
            <person name="Mitreva M."/>
            <person name="Wilson R.K."/>
        </authorList>
    </citation>
    <scope>NUCLEOTIDE SEQUENCE [LARGE SCALE GENOMIC DNA]</scope>
    <source>
        <strain evidence="1 2">ATCC 12856</strain>
    </source>
</reference>
<dbReference type="PATRIC" id="fig|649747.3.peg.504"/>